<dbReference type="CDD" id="cd01745">
    <property type="entry name" value="GATase1_2"/>
    <property type="match status" value="1"/>
</dbReference>
<dbReference type="Proteomes" id="UP000623681">
    <property type="component" value="Unassembled WGS sequence"/>
</dbReference>
<comment type="caution">
    <text evidence="1">The sequence shown here is derived from an EMBL/GenBank/DDBJ whole genome shotgun (WGS) entry which is preliminary data.</text>
</comment>
<dbReference type="AlphaFoldDB" id="A0A937FFU6"/>
<dbReference type="GO" id="GO:0006598">
    <property type="term" value="P:polyamine catabolic process"/>
    <property type="evidence" value="ECO:0007669"/>
    <property type="project" value="TreeGrafter"/>
</dbReference>
<organism evidence="1 2">
    <name type="scientific">Clostridium paridis</name>
    <dbReference type="NCBI Taxonomy" id="2803863"/>
    <lineage>
        <taxon>Bacteria</taxon>
        <taxon>Bacillati</taxon>
        <taxon>Bacillota</taxon>
        <taxon>Clostridia</taxon>
        <taxon>Eubacteriales</taxon>
        <taxon>Clostridiaceae</taxon>
        <taxon>Clostridium</taxon>
    </lineage>
</organism>
<proteinExistence type="predicted"/>
<dbReference type="PANTHER" id="PTHR43235">
    <property type="entry name" value="GLUTAMINE AMIDOTRANSFERASE PB2B2.05-RELATED"/>
    <property type="match status" value="1"/>
</dbReference>
<dbReference type="Gene3D" id="3.40.50.880">
    <property type="match status" value="1"/>
</dbReference>
<keyword evidence="1" id="KW-0378">Hydrolase</keyword>
<protein>
    <submittedName>
        <fullName evidence="1">Gamma-glutamyl-gamma-aminobutyrate hydrolase family protein</fullName>
    </submittedName>
</protein>
<dbReference type="PROSITE" id="PS51273">
    <property type="entry name" value="GATASE_TYPE_1"/>
    <property type="match status" value="1"/>
</dbReference>
<dbReference type="InterPro" id="IPR029062">
    <property type="entry name" value="Class_I_gatase-like"/>
</dbReference>
<reference evidence="1" key="1">
    <citation type="submission" date="2021-01" db="EMBL/GenBank/DDBJ databases">
        <title>Genome public.</title>
        <authorList>
            <person name="Liu C."/>
            <person name="Sun Q."/>
        </authorList>
    </citation>
    <scope>NUCLEOTIDE SEQUENCE</scope>
    <source>
        <strain evidence="1">YIM B02565</strain>
    </source>
</reference>
<evidence type="ECO:0000313" key="2">
    <source>
        <dbReference type="Proteomes" id="UP000623681"/>
    </source>
</evidence>
<dbReference type="GO" id="GO:0005829">
    <property type="term" value="C:cytosol"/>
    <property type="evidence" value="ECO:0007669"/>
    <property type="project" value="TreeGrafter"/>
</dbReference>
<dbReference type="InterPro" id="IPR011697">
    <property type="entry name" value="Peptidase_C26"/>
</dbReference>
<keyword evidence="2" id="KW-1185">Reference proteome</keyword>
<dbReference type="RefSeq" id="WP_202767929.1">
    <property type="nucleotide sequence ID" value="NZ_JAESWA010000022.1"/>
</dbReference>
<evidence type="ECO:0000313" key="1">
    <source>
        <dbReference type="EMBL" id="MBL4932584.1"/>
    </source>
</evidence>
<dbReference type="SUPFAM" id="SSF52317">
    <property type="entry name" value="Class I glutamine amidotransferase-like"/>
    <property type="match status" value="1"/>
</dbReference>
<gene>
    <name evidence="1" type="ORF">JK634_12245</name>
</gene>
<name>A0A937FFU6_9CLOT</name>
<dbReference type="Pfam" id="PF07722">
    <property type="entry name" value="Peptidase_C26"/>
    <property type="match status" value="1"/>
</dbReference>
<sequence length="238" mass="26292">MRKKKIGIVPNLTIICDGRVVGDEKIQVNADYANAIAKVGAIPIILPVINDEDYIEEIISSLDGVVLSGGGDINPLYYGEEPKPLQGSISADRDEFDLRVIKSALNFNKGILGICRGIQAINVFFGGSLHQDISYGYKDYLKHSQVGDNDIATHTVDFIDGGNLVKLFGKSISTNSFHHQSINRLGKDLIATGFSKDGVIEAIEMQGNNKVFGVQWHPEKMRNNDDMTRMFKYFIDLV</sequence>
<dbReference type="GO" id="GO:0033969">
    <property type="term" value="F:gamma-glutamyl-gamma-aminobutyrate hydrolase activity"/>
    <property type="evidence" value="ECO:0007669"/>
    <property type="project" value="TreeGrafter"/>
</dbReference>
<dbReference type="InterPro" id="IPR044668">
    <property type="entry name" value="PuuD-like"/>
</dbReference>
<dbReference type="PANTHER" id="PTHR43235:SF1">
    <property type="entry name" value="GLUTAMINE AMIDOTRANSFERASE PB2B2.05-RELATED"/>
    <property type="match status" value="1"/>
</dbReference>
<dbReference type="EMBL" id="JAESWA010000022">
    <property type="protein sequence ID" value="MBL4932584.1"/>
    <property type="molecule type" value="Genomic_DNA"/>
</dbReference>
<accession>A0A937FFU6</accession>